<feature type="compositionally biased region" description="Polar residues" evidence="1">
    <location>
        <begin position="124"/>
        <end position="139"/>
    </location>
</feature>
<evidence type="ECO:0000256" key="1">
    <source>
        <dbReference type="SAM" id="MobiDB-lite"/>
    </source>
</evidence>
<feature type="region of interest" description="Disordered" evidence="1">
    <location>
        <begin position="1"/>
        <end position="177"/>
    </location>
</feature>
<dbReference type="Proteomes" id="UP000054266">
    <property type="component" value="Unassembled WGS sequence"/>
</dbReference>
<evidence type="ECO:0000313" key="3">
    <source>
        <dbReference type="Proteomes" id="UP000054266"/>
    </source>
</evidence>
<feature type="region of interest" description="Disordered" evidence="1">
    <location>
        <begin position="292"/>
        <end position="315"/>
    </location>
</feature>
<dbReference type="AlphaFoldDB" id="A0A0D2FFB8"/>
<feature type="compositionally biased region" description="Basic and acidic residues" evidence="1">
    <location>
        <begin position="1"/>
        <end position="26"/>
    </location>
</feature>
<sequence length="563" mass="58774">MPTDGNLKRFDRSRIAPAKAKRDERSHRVHRLPLVNRQEGEVPPPSVPFPTPPAPMSQAGPPPFLPTGPPSTLRIPPGIPENSFGPDDETSDDDELNGESDDDGEDSGDEEDGNSENPFAPATGTASKSQPSIAATTTTPPNPFEPASARGSVGTSTPAFFTTSSTGTQTSISGATSTGLESVTTSASTLLSPNPTTSGLLSTGNTVQAAPVSTTTAVPEASNHPIAKAAIIVPSVVGSVAAIAAIYLLFRYCVPLRARWTIYRARRGQRLPEEEDGMAPTTAPQMTEAYATKTATEASRESLGERSIPSTPITLAPSFTQGTAVALPMTNTRVPPPVLVRNFSKSNAQNPRLGQPTLSRSNSGNGAAAPLEGYGTYAFNFDISDYAASGTSDGHQRHPSGLENNPPTPIARKGSVSSDNDEADPMPTTPSAGPESEGIGMNFPLPPTTPSSAHFGPKTPPESVVNYYSPPRLRKSITPSESVSNVPDSPFPFSPGLAPPMPAFNSRWSNNSSSVNGRVLAEALNIGPSQDGDIDTAPNGRPLSQVPSLRSSSSPVRRASEQI</sequence>
<feature type="compositionally biased region" description="Low complexity" evidence="1">
    <location>
        <begin position="541"/>
        <end position="557"/>
    </location>
</feature>
<dbReference type="EMBL" id="KN846959">
    <property type="protein sequence ID" value="KIW66743.1"/>
    <property type="molecule type" value="Genomic_DNA"/>
</dbReference>
<protein>
    <submittedName>
        <fullName evidence="2">Uncharacterized protein</fullName>
    </submittedName>
</protein>
<name>A0A0D2FFB8_9EURO</name>
<feature type="compositionally biased region" description="Acidic residues" evidence="1">
    <location>
        <begin position="86"/>
        <end position="114"/>
    </location>
</feature>
<gene>
    <name evidence="2" type="ORF">PV04_06043</name>
</gene>
<feature type="region of interest" description="Disordered" evidence="1">
    <location>
        <begin position="346"/>
        <end position="366"/>
    </location>
</feature>
<feature type="compositionally biased region" description="Pro residues" evidence="1">
    <location>
        <begin position="42"/>
        <end position="69"/>
    </location>
</feature>
<feature type="compositionally biased region" description="Polar residues" evidence="1">
    <location>
        <begin position="346"/>
        <end position="365"/>
    </location>
</feature>
<feature type="compositionally biased region" description="Low complexity" evidence="1">
    <location>
        <begin position="154"/>
        <end position="177"/>
    </location>
</feature>
<keyword evidence="3" id="KW-1185">Reference proteome</keyword>
<proteinExistence type="predicted"/>
<dbReference type="STRING" id="5601.A0A0D2FFB8"/>
<accession>A0A0D2FFB8</accession>
<feature type="region of interest" description="Disordered" evidence="1">
    <location>
        <begin position="523"/>
        <end position="563"/>
    </location>
</feature>
<organism evidence="2 3">
    <name type="scientific">Phialophora macrospora</name>
    <dbReference type="NCBI Taxonomy" id="1851006"/>
    <lineage>
        <taxon>Eukaryota</taxon>
        <taxon>Fungi</taxon>
        <taxon>Dikarya</taxon>
        <taxon>Ascomycota</taxon>
        <taxon>Pezizomycotina</taxon>
        <taxon>Eurotiomycetes</taxon>
        <taxon>Chaetothyriomycetidae</taxon>
        <taxon>Chaetothyriales</taxon>
        <taxon>Herpotrichiellaceae</taxon>
        <taxon>Phialophora</taxon>
    </lineage>
</organism>
<reference evidence="2 3" key="1">
    <citation type="submission" date="2015-01" db="EMBL/GenBank/DDBJ databases">
        <title>The Genome Sequence of Capronia semiimmersa CBS27337.</title>
        <authorList>
            <consortium name="The Broad Institute Genomics Platform"/>
            <person name="Cuomo C."/>
            <person name="de Hoog S."/>
            <person name="Gorbushina A."/>
            <person name="Stielow B."/>
            <person name="Teixiera M."/>
            <person name="Abouelleil A."/>
            <person name="Chapman S.B."/>
            <person name="Priest M."/>
            <person name="Young S.K."/>
            <person name="Wortman J."/>
            <person name="Nusbaum C."/>
            <person name="Birren B."/>
        </authorList>
    </citation>
    <scope>NUCLEOTIDE SEQUENCE [LARGE SCALE GENOMIC DNA]</scope>
    <source>
        <strain evidence="2 3">CBS 27337</strain>
    </source>
</reference>
<feature type="region of interest" description="Disordered" evidence="1">
    <location>
        <begin position="390"/>
        <end position="469"/>
    </location>
</feature>
<evidence type="ECO:0000313" key="2">
    <source>
        <dbReference type="EMBL" id="KIW66743.1"/>
    </source>
</evidence>